<dbReference type="InterPro" id="IPR014001">
    <property type="entry name" value="Helicase_ATP-bd"/>
</dbReference>
<dbReference type="CDD" id="cd18787">
    <property type="entry name" value="SF2_C_DEAD"/>
    <property type="match status" value="1"/>
</dbReference>
<evidence type="ECO:0000256" key="1">
    <source>
        <dbReference type="ARBA" id="ARBA00022741"/>
    </source>
</evidence>
<keyword evidence="1" id="KW-0547">Nucleotide-binding</keyword>
<dbReference type="GO" id="GO:0005524">
    <property type="term" value="F:ATP binding"/>
    <property type="evidence" value="ECO:0007669"/>
    <property type="project" value="UniProtKB-KW"/>
</dbReference>
<evidence type="ECO:0000259" key="8">
    <source>
        <dbReference type="PROSITE" id="PS51192"/>
    </source>
</evidence>
<keyword evidence="4" id="KW-0067">ATP-binding</keyword>
<dbReference type="Proteomes" id="UP000228635">
    <property type="component" value="Unassembled WGS sequence"/>
</dbReference>
<evidence type="ECO:0000259" key="9">
    <source>
        <dbReference type="PROSITE" id="PS51194"/>
    </source>
</evidence>
<evidence type="ECO:0000259" key="10">
    <source>
        <dbReference type="PROSITE" id="PS51195"/>
    </source>
</evidence>
<keyword evidence="2" id="KW-0378">Hydrolase</keyword>
<dbReference type="PROSITE" id="PS51192">
    <property type="entry name" value="HELICASE_ATP_BIND_1"/>
    <property type="match status" value="1"/>
</dbReference>
<dbReference type="AlphaFoldDB" id="A0A2M6WHG0"/>
<feature type="domain" description="Helicase ATP-binding" evidence="8">
    <location>
        <begin position="138"/>
        <end position="307"/>
    </location>
</feature>
<feature type="short sequence motif" description="Q motif" evidence="6">
    <location>
        <begin position="107"/>
        <end position="135"/>
    </location>
</feature>
<dbReference type="Pfam" id="PF00271">
    <property type="entry name" value="Helicase_C"/>
    <property type="match status" value="1"/>
</dbReference>
<keyword evidence="3 11" id="KW-0347">Helicase</keyword>
<comment type="caution">
    <text evidence="11">The sequence shown here is derived from an EMBL/GenBank/DDBJ whole genome shotgun (WGS) entry which is preliminary data.</text>
</comment>
<dbReference type="PANTHER" id="PTHR47959:SF13">
    <property type="entry name" value="ATP-DEPENDENT RNA HELICASE RHLE"/>
    <property type="match status" value="1"/>
</dbReference>
<feature type="compositionally biased region" description="Polar residues" evidence="7">
    <location>
        <begin position="7"/>
        <end position="70"/>
    </location>
</feature>
<dbReference type="PROSITE" id="PS51195">
    <property type="entry name" value="Q_MOTIF"/>
    <property type="match status" value="1"/>
</dbReference>
<dbReference type="Gene3D" id="3.40.50.300">
    <property type="entry name" value="P-loop containing nucleotide triphosphate hydrolases"/>
    <property type="match status" value="2"/>
</dbReference>
<feature type="domain" description="Helicase C-terminal" evidence="9">
    <location>
        <begin position="331"/>
        <end position="448"/>
    </location>
</feature>
<feature type="region of interest" description="Disordered" evidence="7">
    <location>
        <begin position="1"/>
        <end position="81"/>
    </location>
</feature>
<dbReference type="InterPro" id="IPR044742">
    <property type="entry name" value="DEAD/DEAH_RhlB"/>
</dbReference>
<gene>
    <name evidence="11" type="ORF">COU08_03530</name>
</gene>
<dbReference type="InterPro" id="IPR011545">
    <property type="entry name" value="DEAD/DEAH_box_helicase_dom"/>
</dbReference>
<evidence type="ECO:0000256" key="5">
    <source>
        <dbReference type="ARBA" id="ARBA00038437"/>
    </source>
</evidence>
<dbReference type="PANTHER" id="PTHR47959">
    <property type="entry name" value="ATP-DEPENDENT RNA HELICASE RHLE-RELATED"/>
    <property type="match status" value="1"/>
</dbReference>
<feature type="domain" description="DEAD-box RNA helicase Q" evidence="10">
    <location>
        <begin position="107"/>
        <end position="135"/>
    </location>
</feature>
<name>A0A2M6WHG0_9BACT</name>
<comment type="similarity">
    <text evidence="5">Belongs to the DEAD box helicase family.</text>
</comment>
<dbReference type="InterPro" id="IPR001650">
    <property type="entry name" value="Helicase_C-like"/>
</dbReference>
<dbReference type="SMART" id="SM00490">
    <property type="entry name" value="HELICc"/>
    <property type="match status" value="1"/>
</dbReference>
<dbReference type="InterPro" id="IPR014014">
    <property type="entry name" value="RNA_helicase_DEAD_Q_motif"/>
</dbReference>
<accession>A0A2M6WHG0</accession>
<evidence type="ECO:0000256" key="2">
    <source>
        <dbReference type="ARBA" id="ARBA00022801"/>
    </source>
</evidence>
<evidence type="ECO:0000313" key="11">
    <source>
        <dbReference type="EMBL" id="PIT92222.1"/>
    </source>
</evidence>
<dbReference type="GO" id="GO:0005829">
    <property type="term" value="C:cytosol"/>
    <property type="evidence" value="ECO:0007669"/>
    <property type="project" value="TreeGrafter"/>
</dbReference>
<reference evidence="12" key="1">
    <citation type="submission" date="2017-09" db="EMBL/GenBank/DDBJ databases">
        <title>Depth-based differentiation of microbial function through sediment-hosted aquifers and enrichment of novel symbionts in the deep terrestrial subsurface.</title>
        <authorList>
            <person name="Probst A.J."/>
            <person name="Ladd B."/>
            <person name="Jarett J.K."/>
            <person name="Geller-Mcgrath D.E."/>
            <person name="Sieber C.M.K."/>
            <person name="Emerson J.B."/>
            <person name="Anantharaman K."/>
            <person name="Thomas B.C."/>
            <person name="Malmstrom R."/>
            <person name="Stieglmeier M."/>
            <person name="Klingl A."/>
            <person name="Woyke T."/>
            <person name="Ryan C.M."/>
            <person name="Banfield J.F."/>
        </authorList>
    </citation>
    <scope>NUCLEOTIDE SEQUENCE [LARGE SCALE GENOMIC DNA]</scope>
</reference>
<dbReference type="Pfam" id="PF00270">
    <property type="entry name" value="DEAD"/>
    <property type="match status" value="1"/>
</dbReference>
<dbReference type="EMBL" id="PFBA01000030">
    <property type="protein sequence ID" value="PIT92222.1"/>
    <property type="molecule type" value="Genomic_DNA"/>
</dbReference>
<proteinExistence type="inferred from homology"/>
<sequence>MRKNKIMNRNNTKQRTGRGASSHQTNTRTNQAPSRRRTSGSSYKNTRNGGQSGYRNTYQTYQPSRNQGTYNRRPANGRRRMEKKIDIQTFIEKASSTKPRKQHAIMHAFSDFGLCSDLEMNLKKRNYTMPTPIQDQAIKPIMEKNDIIGLANTGTGKTAAFLLPIINKIYNNRSERVLIITPTRELAMQIDSEFRSFSEGMKIFSSVCIGGSPMQYQLRSLTRNPNVIIGTPGRLEDLARRKYIDFKTCTTIVLDEVDRMLDMGFINTVQAMLKETPADSQLLFFSATLPESIEKLVHRFLKNPVTIQVQTGQTTENVRQDVVRVDNALGKFDMLIEILKRPEIEKVLIFSETKRDVEHLAVKLYKTGFKVDSIHGDKRQRQRQRSLTMFRKNAINILVATDVAARGLDIKDVTHVINYTIPQSFDDYIHRIGRTGRGTHKGTALTFV</sequence>
<evidence type="ECO:0000256" key="6">
    <source>
        <dbReference type="PROSITE-ProRule" id="PRU00552"/>
    </source>
</evidence>
<evidence type="ECO:0000256" key="4">
    <source>
        <dbReference type="ARBA" id="ARBA00022840"/>
    </source>
</evidence>
<protein>
    <submittedName>
        <fullName evidence="11">ATP-dependent helicase</fullName>
    </submittedName>
</protein>
<dbReference type="InterPro" id="IPR027417">
    <property type="entry name" value="P-loop_NTPase"/>
</dbReference>
<dbReference type="GO" id="GO:0003676">
    <property type="term" value="F:nucleic acid binding"/>
    <property type="evidence" value="ECO:0007669"/>
    <property type="project" value="InterPro"/>
</dbReference>
<dbReference type="CDD" id="cd00268">
    <property type="entry name" value="DEADc"/>
    <property type="match status" value="1"/>
</dbReference>
<dbReference type="PROSITE" id="PS51194">
    <property type="entry name" value="HELICASE_CTER"/>
    <property type="match status" value="1"/>
</dbReference>
<dbReference type="SUPFAM" id="SSF52540">
    <property type="entry name" value="P-loop containing nucleoside triphosphate hydrolases"/>
    <property type="match status" value="1"/>
</dbReference>
<dbReference type="GO" id="GO:0003724">
    <property type="term" value="F:RNA helicase activity"/>
    <property type="evidence" value="ECO:0007669"/>
    <property type="project" value="InterPro"/>
</dbReference>
<evidence type="ECO:0000313" key="12">
    <source>
        <dbReference type="Proteomes" id="UP000228635"/>
    </source>
</evidence>
<organism evidence="11 12">
    <name type="scientific">Candidatus Harrisonbacteria bacterium CG10_big_fil_rev_8_21_14_0_10_42_17</name>
    <dbReference type="NCBI Taxonomy" id="1974584"/>
    <lineage>
        <taxon>Bacteria</taxon>
        <taxon>Candidatus Harrisoniibacteriota</taxon>
    </lineage>
</organism>
<dbReference type="GO" id="GO:0016787">
    <property type="term" value="F:hydrolase activity"/>
    <property type="evidence" value="ECO:0007669"/>
    <property type="project" value="UniProtKB-KW"/>
</dbReference>
<dbReference type="InterPro" id="IPR050079">
    <property type="entry name" value="DEAD_box_RNA_helicase"/>
</dbReference>
<evidence type="ECO:0000256" key="7">
    <source>
        <dbReference type="SAM" id="MobiDB-lite"/>
    </source>
</evidence>
<dbReference type="SMART" id="SM00487">
    <property type="entry name" value="DEXDc"/>
    <property type="match status" value="1"/>
</dbReference>
<evidence type="ECO:0000256" key="3">
    <source>
        <dbReference type="ARBA" id="ARBA00022806"/>
    </source>
</evidence>